<evidence type="ECO:0000256" key="1">
    <source>
        <dbReference type="SAM" id="SignalP"/>
    </source>
</evidence>
<proteinExistence type="predicted"/>
<dbReference type="KEGG" id="vbl:L21SP4_00814"/>
<protein>
    <recommendedName>
        <fullName evidence="4">PEP-CTERM protein-sorting domain-containing protein</fullName>
    </recommendedName>
</protein>
<keyword evidence="3" id="KW-1185">Reference proteome</keyword>
<dbReference type="RefSeq" id="WP_052881443.1">
    <property type="nucleotide sequence ID" value="NZ_CP010904.1"/>
</dbReference>
<keyword evidence="1" id="KW-0732">Signal</keyword>
<reference evidence="2 3" key="2">
    <citation type="journal article" date="2016" name="ISME J.">
        <title>Characterization of the first cultured representative of Verrucomicrobia subdivision 5 indicates the proposal of a novel phylum.</title>
        <authorList>
            <person name="Spring S."/>
            <person name="Bunk B."/>
            <person name="Sproer C."/>
            <person name="Schumann P."/>
            <person name="Rohde M."/>
            <person name="Tindall B.J."/>
            <person name="Klenk H.P."/>
        </authorList>
    </citation>
    <scope>NUCLEOTIDE SEQUENCE [LARGE SCALE GENOMIC DNA]</scope>
    <source>
        <strain evidence="2 3">L21-Fru-AB</strain>
    </source>
</reference>
<reference evidence="3" key="1">
    <citation type="submission" date="2015-02" db="EMBL/GenBank/DDBJ databases">
        <title>Description and complete genome sequence of the first cultured representative of the subdivision 5 of the Verrucomicrobia phylum.</title>
        <authorList>
            <person name="Spring S."/>
            <person name="Bunk B."/>
            <person name="Sproer C."/>
            <person name="Klenk H.-P."/>
        </authorList>
    </citation>
    <scope>NUCLEOTIDE SEQUENCE [LARGE SCALE GENOMIC DNA]</scope>
    <source>
        <strain evidence="3">L21-Fru-AB</strain>
    </source>
</reference>
<evidence type="ECO:0008006" key="4">
    <source>
        <dbReference type="Google" id="ProtNLM"/>
    </source>
</evidence>
<organism evidence="2 3">
    <name type="scientific">Kiritimatiella glycovorans</name>
    <dbReference type="NCBI Taxonomy" id="1307763"/>
    <lineage>
        <taxon>Bacteria</taxon>
        <taxon>Pseudomonadati</taxon>
        <taxon>Kiritimatiellota</taxon>
        <taxon>Kiritimatiellia</taxon>
        <taxon>Kiritimatiellales</taxon>
        <taxon>Kiritimatiellaceae</taxon>
        <taxon>Kiritimatiella</taxon>
    </lineage>
</organism>
<evidence type="ECO:0000313" key="3">
    <source>
        <dbReference type="Proteomes" id="UP000035268"/>
    </source>
</evidence>
<dbReference type="OrthoDB" id="862563at2"/>
<gene>
    <name evidence="2" type="ORF">L21SP4_00814</name>
</gene>
<name>A0A0G3EF73_9BACT</name>
<dbReference type="EMBL" id="CP010904">
    <property type="protein sequence ID" value="AKJ64077.1"/>
    <property type="molecule type" value="Genomic_DNA"/>
</dbReference>
<feature type="chain" id="PRO_5005183927" description="PEP-CTERM protein-sorting domain-containing protein" evidence="1">
    <location>
        <begin position="19"/>
        <end position="251"/>
    </location>
</feature>
<accession>A0A0G3EF73</accession>
<dbReference type="Proteomes" id="UP000035268">
    <property type="component" value="Chromosome"/>
</dbReference>
<dbReference type="AlphaFoldDB" id="A0A0G3EF73"/>
<sequence precursor="true">MTHRIIAFILPVLAAASAAPGALIARTGFEEPVAVGGSYIDTGDPLTDHALETHADEPVVNSPALDPELGFTSRYLNTRDSVGLTDGDEVGVTSSGPGGGFAEGDQGFVISDTDGTMEVTLDPVDFSGFVTGGVTCRFYAASTGYESDDRLRIDLTDGTASLVLVDWGEAELEARGDAWQTATTGLSAVRDAGLDDSAVSLRFAFDSNAGSELAYFDDIRFTGAVPEPASAGLCLTAATALLALRRCRQRR</sequence>
<feature type="signal peptide" evidence="1">
    <location>
        <begin position="1"/>
        <end position="18"/>
    </location>
</feature>
<evidence type="ECO:0000313" key="2">
    <source>
        <dbReference type="EMBL" id="AKJ64077.1"/>
    </source>
</evidence>